<evidence type="ECO:0000313" key="2">
    <source>
        <dbReference type="RefSeq" id="XP_060676001.1"/>
    </source>
</evidence>
<protein>
    <submittedName>
        <fullName evidence="2">Gamma-terpinene synthase, chloroplastic-like</fullName>
    </submittedName>
</protein>
<evidence type="ECO:0000313" key="1">
    <source>
        <dbReference type="Proteomes" id="UP001652623"/>
    </source>
</evidence>
<organism evidence="1 2">
    <name type="scientific">Ziziphus jujuba</name>
    <name type="common">Chinese jujube</name>
    <name type="synonym">Ziziphus sativa</name>
    <dbReference type="NCBI Taxonomy" id="326968"/>
    <lineage>
        <taxon>Eukaryota</taxon>
        <taxon>Viridiplantae</taxon>
        <taxon>Streptophyta</taxon>
        <taxon>Embryophyta</taxon>
        <taxon>Tracheophyta</taxon>
        <taxon>Spermatophyta</taxon>
        <taxon>Magnoliopsida</taxon>
        <taxon>eudicotyledons</taxon>
        <taxon>Gunneridae</taxon>
        <taxon>Pentapetalae</taxon>
        <taxon>rosids</taxon>
        <taxon>fabids</taxon>
        <taxon>Rosales</taxon>
        <taxon>Rhamnaceae</taxon>
        <taxon>Paliureae</taxon>
        <taxon>Ziziphus</taxon>
    </lineage>
</organism>
<name>A0ABM4AGZ6_ZIZJJ</name>
<dbReference type="GeneID" id="132799260"/>
<dbReference type="Proteomes" id="UP001652623">
    <property type="component" value="Chromosome 8"/>
</dbReference>
<dbReference type="InterPro" id="IPR036965">
    <property type="entry name" value="Terpene_synth_N_sf"/>
</dbReference>
<accession>A0ABM4AGZ6</accession>
<dbReference type="RefSeq" id="XP_060676001.1">
    <property type="nucleotide sequence ID" value="XM_060820018.1"/>
</dbReference>
<keyword evidence="1" id="KW-1185">Reference proteome</keyword>
<gene>
    <name evidence="2" type="primary">LOC132799260</name>
</gene>
<sequence length="117" mass="13597">MAHQHFGFSLPMTTCSTSFSTRLLQPSNMLSPNISLSKSRRLVVHAEKNTNTTTTTSFEPNTISIPRWSAEYKPTIWKFDYIQSLRNEYVEESYGRRANQLKEEVRLMLLRTNPLIL</sequence>
<dbReference type="Gene3D" id="1.50.10.130">
    <property type="entry name" value="Terpene synthase, N-terminal domain"/>
    <property type="match status" value="1"/>
</dbReference>
<proteinExistence type="predicted"/>
<reference evidence="2" key="1">
    <citation type="submission" date="2025-08" db="UniProtKB">
        <authorList>
            <consortium name="RefSeq"/>
        </authorList>
    </citation>
    <scope>IDENTIFICATION</scope>
    <source>
        <tissue evidence="2">Seedling</tissue>
    </source>
</reference>